<feature type="transmembrane region" description="Helical" evidence="1">
    <location>
        <begin position="160"/>
        <end position="179"/>
    </location>
</feature>
<organism evidence="2 3">
    <name type="scientific">Malus domestica</name>
    <name type="common">Apple</name>
    <name type="synonym">Pyrus malus</name>
    <dbReference type="NCBI Taxonomy" id="3750"/>
    <lineage>
        <taxon>Eukaryota</taxon>
        <taxon>Viridiplantae</taxon>
        <taxon>Streptophyta</taxon>
        <taxon>Embryophyta</taxon>
        <taxon>Tracheophyta</taxon>
        <taxon>Spermatophyta</taxon>
        <taxon>Magnoliopsida</taxon>
        <taxon>eudicotyledons</taxon>
        <taxon>Gunneridae</taxon>
        <taxon>Pentapetalae</taxon>
        <taxon>rosids</taxon>
        <taxon>fabids</taxon>
        <taxon>Rosales</taxon>
        <taxon>Rosaceae</taxon>
        <taxon>Amygdaloideae</taxon>
        <taxon>Maleae</taxon>
        <taxon>Malus</taxon>
    </lineage>
</organism>
<keyword evidence="1" id="KW-0812">Transmembrane</keyword>
<protein>
    <submittedName>
        <fullName evidence="2">Uncharacterized protein</fullName>
    </submittedName>
</protein>
<evidence type="ECO:0000313" key="2">
    <source>
        <dbReference type="EMBL" id="RXH81801.1"/>
    </source>
</evidence>
<proteinExistence type="predicted"/>
<keyword evidence="1" id="KW-1133">Transmembrane helix</keyword>
<gene>
    <name evidence="2" type="ORF">DVH24_036142</name>
</gene>
<sequence>MEKDVVHYCNQFQAFAAAAAEAQIAAADYNHYFVFATKFASWKGLDNRFGKAVNQGFSKVIEARDTIKDASVQCERPVDCLSLCGECTANMCKTGRCVCGCANKKSMAEAITGSRPGVGVESRRRHDDPHHFCYWDWQCEYMATCPPGCNADQCNNGYCAYINCAAIVIVALGFTFPGIKGRDGSTGH</sequence>
<evidence type="ECO:0000256" key="1">
    <source>
        <dbReference type="SAM" id="Phobius"/>
    </source>
</evidence>
<comment type="caution">
    <text evidence="2">The sequence shown here is derived from an EMBL/GenBank/DDBJ whole genome shotgun (WGS) entry which is preliminary data.</text>
</comment>
<reference evidence="2 3" key="1">
    <citation type="submission" date="2018-10" db="EMBL/GenBank/DDBJ databases">
        <title>A high-quality apple genome assembly.</title>
        <authorList>
            <person name="Hu J."/>
        </authorList>
    </citation>
    <scope>NUCLEOTIDE SEQUENCE [LARGE SCALE GENOMIC DNA]</scope>
    <source>
        <strain evidence="3">cv. HFTH1</strain>
        <tissue evidence="2">Young leaf</tissue>
    </source>
</reference>
<name>A0A498IJX9_MALDO</name>
<keyword evidence="1" id="KW-0472">Membrane</keyword>
<dbReference type="AlphaFoldDB" id="A0A498IJX9"/>
<dbReference type="EMBL" id="RDQH01000338">
    <property type="protein sequence ID" value="RXH81801.1"/>
    <property type="molecule type" value="Genomic_DNA"/>
</dbReference>
<evidence type="ECO:0000313" key="3">
    <source>
        <dbReference type="Proteomes" id="UP000290289"/>
    </source>
</evidence>
<accession>A0A498IJX9</accession>
<keyword evidence="3" id="KW-1185">Reference proteome</keyword>
<dbReference type="Proteomes" id="UP000290289">
    <property type="component" value="Chromosome 12"/>
</dbReference>